<dbReference type="SUPFAM" id="SSF53756">
    <property type="entry name" value="UDP-Glycosyltransferase/glycogen phosphorylase"/>
    <property type="match status" value="1"/>
</dbReference>
<dbReference type="KEGG" id="dosa:Os02g0803900"/>
<dbReference type="AlphaFoldDB" id="C7IYE6"/>
<proteinExistence type="predicted"/>
<protein>
    <submittedName>
        <fullName evidence="1">Os02g0803900 protein</fullName>
    </submittedName>
</protein>
<evidence type="ECO:0000313" key="1">
    <source>
        <dbReference type="EMBL" id="BAH91916.1"/>
    </source>
</evidence>
<reference evidence="1 2" key="1">
    <citation type="journal article" date="2005" name="Nature">
        <title>The map-based sequence of the rice genome.</title>
        <authorList>
            <consortium name="International rice genome sequencing project (IRGSP)"/>
            <person name="Matsumoto T."/>
            <person name="Wu J."/>
            <person name="Kanamori H."/>
            <person name="Katayose Y."/>
            <person name="Fujisawa M."/>
            <person name="Namiki N."/>
            <person name="Mizuno H."/>
            <person name="Yamamoto K."/>
            <person name="Antonio B.A."/>
            <person name="Baba T."/>
            <person name="Sakata K."/>
            <person name="Nagamura Y."/>
            <person name="Aoki H."/>
            <person name="Arikawa K."/>
            <person name="Arita K."/>
            <person name="Bito T."/>
            <person name="Chiden Y."/>
            <person name="Fujitsuka N."/>
            <person name="Fukunaka R."/>
            <person name="Hamada M."/>
            <person name="Harada C."/>
            <person name="Hayashi A."/>
            <person name="Hijishita S."/>
            <person name="Honda M."/>
            <person name="Hosokawa S."/>
            <person name="Ichikawa Y."/>
            <person name="Idonuma A."/>
            <person name="Iijima M."/>
            <person name="Ikeda M."/>
            <person name="Ikeno M."/>
            <person name="Ito K."/>
            <person name="Ito S."/>
            <person name="Ito T."/>
            <person name="Ito Y."/>
            <person name="Ito Y."/>
            <person name="Iwabuchi A."/>
            <person name="Kamiya K."/>
            <person name="Karasawa W."/>
            <person name="Kurita K."/>
            <person name="Katagiri S."/>
            <person name="Kikuta A."/>
            <person name="Kobayashi H."/>
            <person name="Kobayashi N."/>
            <person name="Machita K."/>
            <person name="Maehara T."/>
            <person name="Masukawa M."/>
            <person name="Mizubayashi T."/>
            <person name="Mukai Y."/>
            <person name="Nagasaki H."/>
            <person name="Nagata Y."/>
            <person name="Naito S."/>
            <person name="Nakashima M."/>
            <person name="Nakama Y."/>
            <person name="Nakamichi Y."/>
            <person name="Nakamura M."/>
            <person name="Meguro A."/>
            <person name="Negishi M."/>
            <person name="Ohta I."/>
            <person name="Ohta T."/>
            <person name="Okamoto M."/>
            <person name="Ono N."/>
            <person name="Saji S."/>
            <person name="Sakaguchi M."/>
            <person name="Sakai K."/>
            <person name="Shibata M."/>
            <person name="Shimokawa T."/>
            <person name="Song J."/>
            <person name="Takazaki Y."/>
            <person name="Terasawa K."/>
            <person name="Tsugane M."/>
            <person name="Tsuji K."/>
            <person name="Ueda S."/>
            <person name="Waki K."/>
            <person name="Yamagata H."/>
            <person name="Yamamoto M."/>
            <person name="Yamamoto S."/>
            <person name="Yamane H."/>
            <person name="Yoshiki S."/>
            <person name="Yoshihara R."/>
            <person name="Yukawa K."/>
            <person name="Zhong H."/>
            <person name="Yano M."/>
            <person name="Yuan Q."/>
            <person name="Ouyang S."/>
            <person name="Liu J."/>
            <person name="Jones K.M."/>
            <person name="Gansberger K."/>
            <person name="Moffat K."/>
            <person name="Hill J."/>
            <person name="Bera J."/>
            <person name="Fadrosh D."/>
            <person name="Jin S."/>
            <person name="Johri S."/>
            <person name="Kim M."/>
            <person name="Overton L."/>
            <person name="Reardon M."/>
            <person name="Tsitrin T."/>
            <person name="Vuong H."/>
            <person name="Weaver B."/>
            <person name="Ciecko A."/>
            <person name="Tallon L."/>
            <person name="Jackson J."/>
            <person name="Pai G."/>
            <person name="Aken S.V."/>
            <person name="Utterback T."/>
            <person name="Reidmuller S."/>
            <person name="Feldblyum T."/>
            <person name="Hsiao J."/>
            <person name="Zismann V."/>
            <person name="Iobst S."/>
            <person name="de Vazeille A.R."/>
            <person name="Buell C.R."/>
            <person name="Ying K."/>
            <person name="Li Y."/>
            <person name="Lu T."/>
            <person name="Huang Y."/>
            <person name="Zhao Q."/>
            <person name="Feng Q."/>
            <person name="Zhang L."/>
            <person name="Zhu J."/>
            <person name="Weng Q."/>
            <person name="Mu J."/>
            <person name="Lu Y."/>
            <person name="Fan D."/>
            <person name="Liu Y."/>
            <person name="Guan J."/>
            <person name="Zhang Y."/>
            <person name="Yu S."/>
            <person name="Liu X."/>
            <person name="Zhang Y."/>
            <person name="Hong G."/>
            <person name="Han B."/>
            <person name="Choisne N."/>
            <person name="Demange N."/>
            <person name="Orjeda G."/>
            <person name="Samain S."/>
            <person name="Cattolico L."/>
            <person name="Pelletier E."/>
            <person name="Couloux A."/>
            <person name="Segurens B."/>
            <person name="Wincker P."/>
            <person name="D'Hont A."/>
            <person name="Scarpelli C."/>
            <person name="Weissenbach J."/>
            <person name="Salanoubat M."/>
            <person name="Quetier F."/>
            <person name="Yu Y."/>
            <person name="Kim H.R."/>
            <person name="Rambo T."/>
            <person name="Currie J."/>
            <person name="Collura K."/>
            <person name="Luo M."/>
            <person name="Yang T."/>
            <person name="Ammiraju J.S.S."/>
            <person name="Engler F."/>
            <person name="Soderlund C."/>
            <person name="Wing R.A."/>
            <person name="Palmer L.E."/>
            <person name="de la Bastide M."/>
            <person name="Spiegel L."/>
            <person name="Nascimento L."/>
            <person name="Zutavern T."/>
            <person name="O'Shaughnessy A."/>
            <person name="Dike S."/>
            <person name="Dedhia N."/>
            <person name="Preston R."/>
            <person name="Balija V."/>
            <person name="McCombie W.R."/>
            <person name="Chow T."/>
            <person name="Chen H."/>
            <person name="Chung M."/>
            <person name="Chen C."/>
            <person name="Shaw J."/>
            <person name="Wu H."/>
            <person name="Hsiao K."/>
            <person name="Chao Y."/>
            <person name="Chu M."/>
            <person name="Cheng C."/>
            <person name="Hour A."/>
            <person name="Lee P."/>
            <person name="Lin S."/>
            <person name="Lin Y."/>
            <person name="Liou J."/>
            <person name="Liu S."/>
            <person name="Hsing Y."/>
            <person name="Raghuvanshi S."/>
            <person name="Mohanty A."/>
            <person name="Bharti A.K."/>
            <person name="Gaur A."/>
            <person name="Gupta V."/>
            <person name="Kumar D."/>
            <person name="Ravi V."/>
            <person name="Vij S."/>
            <person name="Kapur A."/>
            <person name="Khurana P."/>
            <person name="Khurana P."/>
            <person name="Khurana J.P."/>
            <person name="Tyagi A.K."/>
            <person name="Gaikwad K."/>
            <person name="Singh A."/>
            <person name="Dalal V."/>
            <person name="Srivastava S."/>
            <person name="Dixit A."/>
            <person name="Pal A.K."/>
            <person name="Ghazi I.A."/>
            <person name="Yadav M."/>
            <person name="Pandit A."/>
            <person name="Bhargava A."/>
            <person name="Sureshbabu K."/>
            <person name="Batra K."/>
            <person name="Sharma T.R."/>
            <person name="Mohapatra T."/>
            <person name="Singh N.K."/>
            <person name="Messing J."/>
            <person name="Nelson A.B."/>
            <person name="Fuks G."/>
            <person name="Kavchok S."/>
            <person name="Keizer G."/>
            <person name="Linton E."/>
            <person name="Llaca V."/>
            <person name="Song R."/>
            <person name="Tanyolac B."/>
            <person name="Young S."/>
            <person name="Ho-Il K."/>
            <person name="Hahn J.H."/>
            <person name="Sangsakoo G."/>
            <person name="Vanavichit A."/>
            <person name="de Mattos Luiz.A.T."/>
            <person name="Zimmer P.D."/>
            <person name="Malone G."/>
            <person name="Dellagostin O."/>
            <person name="de Oliveira A.C."/>
            <person name="Bevan M."/>
            <person name="Bancroft I."/>
            <person name="Minx P."/>
            <person name="Cordum H."/>
            <person name="Wilson R."/>
            <person name="Cheng Z."/>
            <person name="Jin W."/>
            <person name="Jiang J."/>
            <person name="Leong S.A."/>
            <person name="Iwama H."/>
            <person name="Gojobori T."/>
            <person name="Itoh T."/>
            <person name="Niimura Y."/>
            <person name="Fujii Y."/>
            <person name="Habara T."/>
            <person name="Sakai H."/>
            <person name="Sato Y."/>
            <person name="Wilson G."/>
            <person name="Kumar K."/>
            <person name="McCouch S."/>
            <person name="Juretic N."/>
            <person name="Hoen D."/>
            <person name="Wright S."/>
            <person name="Bruskiewich R."/>
            <person name="Bureau T."/>
            <person name="Miyao A."/>
            <person name="Hirochika H."/>
            <person name="Nishikawa T."/>
            <person name="Kadowaki K."/>
            <person name="Sugiura M."/>
            <person name="Burr B."/>
            <person name="Sasaki T."/>
        </authorList>
    </citation>
    <scope>NUCLEOTIDE SEQUENCE [LARGE SCALE GENOMIC DNA]</scope>
    <source>
        <strain evidence="2">cv. Nipponbare</strain>
    </source>
</reference>
<dbReference type="EMBL" id="AP008208">
    <property type="protein sequence ID" value="BAH91916.1"/>
    <property type="molecule type" value="Genomic_DNA"/>
</dbReference>
<accession>C7IYE6</accession>
<evidence type="ECO:0000313" key="2">
    <source>
        <dbReference type="Proteomes" id="UP000000763"/>
    </source>
</evidence>
<dbReference type="Proteomes" id="UP000000763">
    <property type="component" value="Chromosome 2"/>
</dbReference>
<name>C7IYE6_ORYSJ</name>
<reference evidence="2" key="2">
    <citation type="journal article" date="2008" name="Nucleic Acids Res.">
        <title>The rice annotation project database (RAP-DB): 2008 update.</title>
        <authorList>
            <consortium name="The rice annotation project (RAP)"/>
        </authorList>
    </citation>
    <scope>GENOME REANNOTATION</scope>
    <source>
        <strain evidence="2">cv. Nipponbare</strain>
    </source>
</reference>
<gene>
    <name evidence="1" type="ordered locus">Os02g0803900</name>
</gene>
<dbReference type="Gene3D" id="3.40.50.2000">
    <property type="entry name" value="Glycogen Phosphorylase B"/>
    <property type="match status" value="1"/>
</dbReference>
<sequence length="85" mass="9343">MGEGGGGGLDVVMFPWLAFGHMIPFLQLSKRLAARGHAVSFLSTPRNLARLPPVPASLSDRLRLQPLPMPTRWRGCLRAPSRRPT</sequence>
<organism evidence="1 2">
    <name type="scientific">Oryza sativa subsp. japonica</name>
    <name type="common">Rice</name>
    <dbReference type="NCBI Taxonomy" id="39947"/>
    <lineage>
        <taxon>Eukaryota</taxon>
        <taxon>Viridiplantae</taxon>
        <taxon>Streptophyta</taxon>
        <taxon>Embryophyta</taxon>
        <taxon>Tracheophyta</taxon>
        <taxon>Spermatophyta</taxon>
        <taxon>Magnoliopsida</taxon>
        <taxon>Liliopsida</taxon>
        <taxon>Poales</taxon>
        <taxon>Poaceae</taxon>
        <taxon>BOP clade</taxon>
        <taxon>Oryzoideae</taxon>
        <taxon>Oryzeae</taxon>
        <taxon>Oryzinae</taxon>
        <taxon>Oryza</taxon>
        <taxon>Oryza sativa</taxon>
    </lineage>
</organism>